<name>A0AAV4W9C6_9ARAC</name>
<organism evidence="1 2">
    <name type="scientific">Caerostris darwini</name>
    <dbReference type="NCBI Taxonomy" id="1538125"/>
    <lineage>
        <taxon>Eukaryota</taxon>
        <taxon>Metazoa</taxon>
        <taxon>Ecdysozoa</taxon>
        <taxon>Arthropoda</taxon>
        <taxon>Chelicerata</taxon>
        <taxon>Arachnida</taxon>
        <taxon>Araneae</taxon>
        <taxon>Araneomorphae</taxon>
        <taxon>Entelegynae</taxon>
        <taxon>Araneoidea</taxon>
        <taxon>Araneidae</taxon>
        <taxon>Caerostris</taxon>
    </lineage>
</organism>
<evidence type="ECO:0000313" key="1">
    <source>
        <dbReference type="EMBL" id="GIY79091.1"/>
    </source>
</evidence>
<protein>
    <submittedName>
        <fullName evidence="1">Uncharacterized protein</fullName>
    </submittedName>
</protein>
<evidence type="ECO:0000313" key="2">
    <source>
        <dbReference type="Proteomes" id="UP001054837"/>
    </source>
</evidence>
<dbReference type="EMBL" id="BPLQ01014327">
    <property type="protein sequence ID" value="GIY79091.1"/>
    <property type="molecule type" value="Genomic_DNA"/>
</dbReference>
<proteinExistence type="predicted"/>
<reference evidence="1 2" key="1">
    <citation type="submission" date="2021-06" db="EMBL/GenBank/DDBJ databases">
        <title>Caerostris darwini draft genome.</title>
        <authorList>
            <person name="Kono N."/>
            <person name="Arakawa K."/>
        </authorList>
    </citation>
    <scope>NUCLEOTIDE SEQUENCE [LARGE SCALE GENOMIC DNA]</scope>
</reference>
<gene>
    <name evidence="1" type="ORF">CDAR_191391</name>
</gene>
<dbReference type="AlphaFoldDB" id="A0AAV4W9C6"/>
<keyword evidence="2" id="KW-1185">Reference proteome</keyword>
<dbReference type="Proteomes" id="UP001054837">
    <property type="component" value="Unassembled WGS sequence"/>
</dbReference>
<sequence>MEITKCEFCNAYIANFEVHDCVRYFNQYRQTSATLPQRSSTNLAEDIELITVVEMDHEAIWPSTSEYNSSIQERIISNIHQRSECEEIAAAEMSSQYEVPNYYQYNPKISDFIFPGKPSTEENKSKSLNLQQTSEESKAYKNRYLQYPDASNPEHPANMSMPLTVQSVLPGFQQIFGQRNALRNQMSQHNNAVSQMEYHGISRKNEVSSDFLSPYNNFGEMTIY</sequence>
<accession>A0AAV4W9C6</accession>
<comment type="caution">
    <text evidence="1">The sequence shown here is derived from an EMBL/GenBank/DDBJ whole genome shotgun (WGS) entry which is preliminary data.</text>
</comment>